<accession>A0ABT3RKU0</accession>
<proteinExistence type="predicted"/>
<evidence type="ECO:0008006" key="4">
    <source>
        <dbReference type="Google" id="ProtNLM"/>
    </source>
</evidence>
<keyword evidence="1" id="KW-0732">Signal</keyword>
<feature type="chain" id="PRO_5045209499" description="Lipoprotein" evidence="1">
    <location>
        <begin position="22"/>
        <end position="211"/>
    </location>
</feature>
<gene>
    <name evidence="2" type="ORF">OO017_19675</name>
</gene>
<evidence type="ECO:0000313" key="2">
    <source>
        <dbReference type="EMBL" id="MCX2742186.1"/>
    </source>
</evidence>
<evidence type="ECO:0000313" key="3">
    <source>
        <dbReference type="Proteomes" id="UP001207228"/>
    </source>
</evidence>
<keyword evidence="3" id="KW-1185">Reference proteome</keyword>
<dbReference type="PROSITE" id="PS51257">
    <property type="entry name" value="PROKAR_LIPOPROTEIN"/>
    <property type="match status" value="1"/>
</dbReference>
<dbReference type="EMBL" id="JAPFQO010000017">
    <property type="protein sequence ID" value="MCX2742186.1"/>
    <property type="molecule type" value="Genomic_DNA"/>
</dbReference>
<reference evidence="2 3" key="1">
    <citation type="submission" date="2022-11" db="EMBL/GenBank/DDBJ databases">
        <title>The characterization of three novel Bacteroidetes species and genomic analysis of their roles in tidal elemental geochemical cycles.</title>
        <authorList>
            <person name="Ma K.-J."/>
        </authorList>
    </citation>
    <scope>NUCLEOTIDE SEQUENCE [LARGE SCALE GENOMIC DNA]</scope>
    <source>
        <strain evidence="2 3">M82</strain>
    </source>
</reference>
<evidence type="ECO:0000256" key="1">
    <source>
        <dbReference type="SAM" id="SignalP"/>
    </source>
</evidence>
<dbReference type="Proteomes" id="UP001207228">
    <property type="component" value="Unassembled WGS sequence"/>
</dbReference>
<protein>
    <recommendedName>
        <fullName evidence="4">Lipoprotein</fullName>
    </recommendedName>
</protein>
<name>A0ABT3RKU0_9BACT</name>
<sequence length="211" mass="23179">MKTNKLFATMLALLCVIGISGCDKEDTEPGTESALNTDLYFEADMNGKSLFLPEGKDGYVSEAGAYYGPAKTTGCVSRQAMRLKGADMRKSLEVSFIKWSETCIKSCSQVEEMFKVSSYTFGNLETTSDERVIDGVLIRYTDVDGKVWSSDFGSGDQTGSSFRIVEHISNTKDKNSKKITTTEFSAKLYDGNGNKIDLTNGKMMSRSVVCE</sequence>
<comment type="caution">
    <text evidence="2">The sequence shown here is derived from an EMBL/GenBank/DDBJ whole genome shotgun (WGS) entry which is preliminary data.</text>
</comment>
<feature type="signal peptide" evidence="1">
    <location>
        <begin position="1"/>
        <end position="21"/>
    </location>
</feature>
<dbReference type="RefSeq" id="WP_266054417.1">
    <property type="nucleotide sequence ID" value="NZ_JAPFQO010000017.1"/>
</dbReference>
<organism evidence="2 3">
    <name type="scientific">Pontibacter anaerobius</name>
    <dbReference type="NCBI Taxonomy" id="2993940"/>
    <lineage>
        <taxon>Bacteria</taxon>
        <taxon>Pseudomonadati</taxon>
        <taxon>Bacteroidota</taxon>
        <taxon>Cytophagia</taxon>
        <taxon>Cytophagales</taxon>
        <taxon>Hymenobacteraceae</taxon>
        <taxon>Pontibacter</taxon>
    </lineage>
</organism>